<organism evidence="1 2">
    <name type="scientific">Paraburkholderia rhynchosiae</name>
    <dbReference type="NCBI Taxonomy" id="487049"/>
    <lineage>
        <taxon>Bacteria</taxon>
        <taxon>Pseudomonadati</taxon>
        <taxon>Pseudomonadota</taxon>
        <taxon>Betaproteobacteria</taxon>
        <taxon>Burkholderiales</taxon>
        <taxon>Burkholderiaceae</taxon>
        <taxon>Paraburkholderia</taxon>
    </lineage>
</organism>
<protein>
    <submittedName>
        <fullName evidence="1">Uncharacterized protein</fullName>
    </submittedName>
</protein>
<evidence type="ECO:0000313" key="1">
    <source>
        <dbReference type="EMBL" id="MFM0107238.1"/>
    </source>
</evidence>
<proteinExistence type="predicted"/>
<dbReference type="Proteomes" id="UP001629235">
    <property type="component" value="Unassembled WGS sequence"/>
</dbReference>
<gene>
    <name evidence="1" type="ORF">PQR01_28080</name>
</gene>
<accession>A0ACC7NI57</accession>
<comment type="caution">
    <text evidence="1">The sequence shown here is derived from an EMBL/GenBank/DDBJ whole genome shotgun (WGS) entry which is preliminary data.</text>
</comment>
<name>A0ACC7NI57_9BURK</name>
<dbReference type="EMBL" id="JAQQDW010000074">
    <property type="protein sequence ID" value="MFM0107238.1"/>
    <property type="molecule type" value="Genomic_DNA"/>
</dbReference>
<reference evidence="1 2" key="1">
    <citation type="journal article" date="2024" name="Chem. Sci.">
        <title>Discovery of megapolipeptins by genome mining of a Burkholderiales bacteria collection.</title>
        <authorList>
            <person name="Paulo B.S."/>
            <person name="Recchia M.J.J."/>
            <person name="Lee S."/>
            <person name="Fergusson C.H."/>
            <person name="Romanowski S.B."/>
            <person name="Hernandez A."/>
            <person name="Krull N."/>
            <person name="Liu D.Y."/>
            <person name="Cavanagh H."/>
            <person name="Bos A."/>
            <person name="Gray C.A."/>
            <person name="Murphy B.T."/>
            <person name="Linington R.G."/>
            <person name="Eustaquio A.S."/>
        </authorList>
    </citation>
    <scope>NUCLEOTIDE SEQUENCE [LARGE SCALE GENOMIC DNA]</scope>
    <source>
        <strain evidence="1 2">RL18-126-BIB-B</strain>
    </source>
</reference>
<keyword evidence="2" id="KW-1185">Reference proteome</keyword>
<sequence>MRAFFLRIRDRRGHQIAIVATARKLAVMVWYVLTRNEPFAWDRPALTAHKLRALELQSGMPAQRGWRKGPAAAYSLTSVRDQERAVGEQAERTYQRLFSRWKQAGPKGHEAPLLWHGTQTS</sequence>
<evidence type="ECO:0000313" key="2">
    <source>
        <dbReference type="Proteomes" id="UP001629235"/>
    </source>
</evidence>